<dbReference type="PROSITE" id="PS00941">
    <property type="entry name" value="CARBOXYLESTERASE_B_2"/>
    <property type="match status" value="1"/>
</dbReference>
<evidence type="ECO:0000256" key="2">
    <source>
        <dbReference type="ARBA" id="ARBA00022487"/>
    </source>
</evidence>
<proteinExistence type="inferred from homology"/>
<dbReference type="InterPro" id="IPR029058">
    <property type="entry name" value="AB_hydrolase_fold"/>
</dbReference>
<feature type="active site" description="Acyl-ester intermediate" evidence="8">
    <location>
        <position position="192"/>
    </location>
</feature>
<dbReference type="AlphaFoldDB" id="A0AAN7ZTT3"/>
<dbReference type="EC" id="3.1.1.-" evidence="9"/>
<dbReference type="PRINTS" id="PR00878">
    <property type="entry name" value="CHOLNESTRASE"/>
</dbReference>
<name>A0AAN7ZTT3_9COLE</name>
<dbReference type="InterPro" id="IPR019819">
    <property type="entry name" value="Carboxylesterase_B_CS"/>
</dbReference>
<evidence type="ECO:0000256" key="9">
    <source>
        <dbReference type="RuleBase" id="RU361235"/>
    </source>
</evidence>
<evidence type="ECO:0000256" key="4">
    <source>
        <dbReference type="ARBA" id="ARBA00022867"/>
    </source>
</evidence>
<dbReference type="GO" id="GO:0003990">
    <property type="term" value="F:acetylcholinesterase activity"/>
    <property type="evidence" value="ECO:0007669"/>
    <property type="project" value="UniProtKB-EC"/>
</dbReference>
<comment type="similarity">
    <text evidence="1 9">Belongs to the type-B carboxylesterase/lipase family.</text>
</comment>
<keyword evidence="3 9" id="KW-0378">Hydrolase</keyword>
<dbReference type="InterPro" id="IPR019826">
    <property type="entry name" value="Carboxylesterase_B_AS"/>
</dbReference>
<feature type="active site" description="Charge relay system" evidence="8">
    <location>
        <position position="320"/>
    </location>
</feature>
<dbReference type="EMBL" id="JAVRBK010000002">
    <property type="protein sequence ID" value="KAK5647708.1"/>
    <property type="molecule type" value="Genomic_DNA"/>
</dbReference>
<evidence type="ECO:0000259" key="10">
    <source>
        <dbReference type="Pfam" id="PF00135"/>
    </source>
</evidence>
<dbReference type="PANTHER" id="PTHR43142">
    <property type="entry name" value="CARBOXYLIC ESTER HYDROLASE"/>
    <property type="match status" value="1"/>
</dbReference>
<keyword evidence="2" id="KW-0719">Serine esterase</keyword>
<protein>
    <recommendedName>
        <fullName evidence="9">Carboxylic ester hydrolase</fullName>
        <ecNumber evidence="9">3.1.1.-</ecNumber>
    </recommendedName>
</protein>
<sequence length="537" mass="60608">MADKPCVTVKEGVVRGKINSDYQGNPYYSFQGIPYADVPIGDLRFKAPKPPKLWEGIRDGTKEGSGCYSRHMIFKHITGSEDCLYLNVYTPELPSENTDLKPVMVWIHGGGFIAGSGSSDLYGPNFLMSESVIIVTINYRLGILGFLSFDDPNLEVTGNSGLKDQVMALRWVQSNISKFGGDPNNVTLFGESAGAASIHYLILSPMAKDLFHKAIIQSSSAFCGWARGEPSLPVLVEALQLQNTTENQVLHILQQMPVKQLFELQEKIPDKFIANFVRPFGPVVENVMAKNPFLTSEPLDIILSRDYNHVPIMMGFNSREGILSEIDCKSKYGELRFVTDFETTIPNVMKIEKDSNLSKMISEKIKNFYYGSSSPSHENLDQFYLMEGDNFFVWAVYIAAKHHCLTSHQPIYLYRMTVDSSLNIFKRFCKIKSPGVCHGDDIGYLFTNALTPSFIPNSVEDKSVRRMKKLWTTFAKTGDPNPILKDDLINIHWQPVKPQEFHFLDIGDNLTVGVNPEYERMKFWQSIFLLSPHSCKL</sequence>
<keyword evidence="5" id="KW-1015">Disulfide bond</keyword>
<comment type="catalytic activity">
    <reaction evidence="7">
        <text>acetylcholine + H2O = choline + acetate + H(+)</text>
        <dbReference type="Rhea" id="RHEA:17561"/>
        <dbReference type="ChEBI" id="CHEBI:15354"/>
        <dbReference type="ChEBI" id="CHEBI:15355"/>
        <dbReference type="ChEBI" id="CHEBI:15377"/>
        <dbReference type="ChEBI" id="CHEBI:15378"/>
        <dbReference type="ChEBI" id="CHEBI:30089"/>
        <dbReference type="EC" id="3.1.1.7"/>
    </reaction>
</comment>
<dbReference type="PANTHER" id="PTHR43142:SF1">
    <property type="entry name" value="CARBOXYLIC ESTER HYDROLASE"/>
    <property type="match status" value="1"/>
</dbReference>
<gene>
    <name evidence="11" type="ORF">RI129_002600</name>
</gene>
<accession>A0AAN7ZTT3</accession>
<evidence type="ECO:0000313" key="11">
    <source>
        <dbReference type="EMBL" id="KAK5647708.1"/>
    </source>
</evidence>
<dbReference type="PROSITE" id="PS00122">
    <property type="entry name" value="CARBOXYLESTERASE_B_1"/>
    <property type="match status" value="1"/>
</dbReference>
<reference evidence="11 12" key="1">
    <citation type="journal article" date="2024" name="Insects">
        <title>An Improved Chromosome-Level Genome Assembly of the Firefly Pyrocoelia pectoralis.</title>
        <authorList>
            <person name="Fu X."/>
            <person name="Meyer-Rochow V.B."/>
            <person name="Ballantyne L."/>
            <person name="Zhu X."/>
        </authorList>
    </citation>
    <scope>NUCLEOTIDE SEQUENCE [LARGE SCALE GENOMIC DNA]</scope>
    <source>
        <strain evidence="11">XCY_ONT2</strain>
    </source>
</reference>
<evidence type="ECO:0000256" key="3">
    <source>
        <dbReference type="ARBA" id="ARBA00022801"/>
    </source>
</evidence>
<comment type="caution">
    <text evidence="11">The sequence shown here is derived from an EMBL/GenBank/DDBJ whole genome shotgun (WGS) entry which is preliminary data.</text>
</comment>
<dbReference type="Proteomes" id="UP001329430">
    <property type="component" value="Chromosome 2"/>
</dbReference>
<evidence type="ECO:0000256" key="8">
    <source>
        <dbReference type="PIRSR" id="PIRSR600997-1"/>
    </source>
</evidence>
<dbReference type="SUPFAM" id="SSF53474">
    <property type="entry name" value="alpha/beta-Hydrolases"/>
    <property type="match status" value="1"/>
</dbReference>
<evidence type="ECO:0000256" key="7">
    <source>
        <dbReference type="ARBA" id="ARBA00048484"/>
    </source>
</evidence>
<keyword evidence="6" id="KW-0325">Glycoprotein</keyword>
<evidence type="ECO:0000313" key="12">
    <source>
        <dbReference type="Proteomes" id="UP001329430"/>
    </source>
</evidence>
<organism evidence="11 12">
    <name type="scientific">Pyrocoelia pectoralis</name>
    <dbReference type="NCBI Taxonomy" id="417401"/>
    <lineage>
        <taxon>Eukaryota</taxon>
        <taxon>Metazoa</taxon>
        <taxon>Ecdysozoa</taxon>
        <taxon>Arthropoda</taxon>
        <taxon>Hexapoda</taxon>
        <taxon>Insecta</taxon>
        <taxon>Pterygota</taxon>
        <taxon>Neoptera</taxon>
        <taxon>Endopterygota</taxon>
        <taxon>Coleoptera</taxon>
        <taxon>Polyphaga</taxon>
        <taxon>Elateriformia</taxon>
        <taxon>Elateroidea</taxon>
        <taxon>Lampyridae</taxon>
        <taxon>Lampyrinae</taxon>
        <taxon>Pyrocoelia</taxon>
    </lineage>
</organism>
<feature type="active site" description="Charge relay system" evidence="8">
    <location>
        <position position="438"/>
    </location>
</feature>
<dbReference type="InterPro" id="IPR000997">
    <property type="entry name" value="Cholinesterase"/>
</dbReference>
<feature type="domain" description="Carboxylesterase type B" evidence="10">
    <location>
        <begin position="4"/>
        <end position="524"/>
    </location>
</feature>
<dbReference type="InterPro" id="IPR002018">
    <property type="entry name" value="CarbesteraseB"/>
</dbReference>
<evidence type="ECO:0000256" key="6">
    <source>
        <dbReference type="ARBA" id="ARBA00023180"/>
    </source>
</evidence>
<evidence type="ECO:0000256" key="5">
    <source>
        <dbReference type="ARBA" id="ARBA00023157"/>
    </source>
</evidence>
<dbReference type="Pfam" id="PF00135">
    <property type="entry name" value="COesterase"/>
    <property type="match status" value="1"/>
</dbReference>
<keyword evidence="4" id="KW-0531">Neurotransmitter degradation</keyword>
<dbReference type="Gene3D" id="3.40.50.1820">
    <property type="entry name" value="alpha/beta hydrolase"/>
    <property type="match status" value="1"/>
</dbReference>
<evidence type="ECO:0000256" key="1">
    <source>
        <dbReference type="ARBA" id="ARBA00005964"/>
    </source>
</evidence>
<keyword evidence="12" id="KW-1185">Reference proteome</keyword>